<evidence type="ECO:0000313" key="7">
    <source>
        <dbReference type="EMBL" id="MBB3204499.1"/>
    </source>
</evidence>
<keyword evidence="1 4" id="KW-0349">Heme</keyword>
<dbReference type="Proteomes" id="UP000536179">
    <property type="component" value="Unassembled WGS sequence"/>
</dbReference>
<evidence type="ECO:0000256" key="4">
    <source>
        <dbReference type="PROSITE-ProRule" id="PRU00433"/>
    </source>
</evidence>
<dbReference type="Pfam" id="PF13472">
    <property type="entry name" value="Lipase_GDSL_2"/>
    <property type="match status" value="1"/>
</dbReference>
<reference evidence="7 8" key="1">
    <citation type="submission" date="2020-08" db="EMBL/GenBank/DDBJ databases">
        <title>Genomic Encyclopedia of Type Strains, Phase III (KMG-III): the genomes of soil and plant-associated and newly described type strains.</title>
        <authorList>
            <person name="Whitman W."/>
        </authorList>
    </citation>
    <scope>NUCLEOTIDE SEQUENCE [LARGE SCALE GENOMIC DNA]</scope>
    <source>
        <strain evidence="7 8">CECT 8075</strain>
    </source>
</reference>
<dbReference type="InterPro" id="IPR036909">
    <property type="entry name" value="Cyt_c-like_dom_sf"/>
</dbReference>
<comment type="caution">
    <text evidence="7">The sequence shown here is derived from an EMBL/GenBank/DDBJ whole genome shotgun (WGS) entry which is preliminary data.</text>
</comment>
<feature type="chain" id="PRO_5031288505" evidence="5">
    <location>
        <begin position="27"/>
        <end position="1266"/>
    </location>
</feature>
<dbReference type="PROSITE" id="PS51007">
    <property type="entry name" value="CYTC"/>
    <property type="match status" value="1"/>
</dbReference>
<dbReference type="InterPro" id="IPR013830">
    <property type="entry name" value="SGNH_hydro"/>
</dbReference>
<dbReference type="AlphaFoldDB" id="A0A7W5DUN7"/>
<evidence type="ECO:0000256" key="2">
    <source>
        <dbReference type="ARBA" id="ARBA00022723"/>
    </source>
</evidence>
<dbReference type="InterPro" id="IPR036514">
    <property type="entry name" value="SGNH_hydro_sf"/>
</dbReference>
<dbReference type="InterPro" id="IPR008979">
    <property type="entry name" value="Galactose-bd-like_sf"/>
</dbReference>
<evidence type="ECO:0000313" key="8">
    <source>
        <dbReference type="Proteomes" id="UP000536179"/>
    </source>
</evidence>
<protein>
    <submittedName>
        <fullName evidence="7">Putative heme-binding domain-containing protein</fullName>
    </submittedName>
</protein>
<dbReference type="Pfam" id="PF23500">
    <property type="entry name" value="DUF7133"/>
    <property type="match status" value="1"/>
</dbReference>
<dbReference type="EMBL" id="JACHXU010000001">
    <property type="protein sequence ID" value="MBB3204499.1"/>
    <property type="molecule type" value="Genomic_DNA"/>
</dbReference>
<keyword evidence="8" id="KW-1185">Reference proteome</keyword>
<organism evidence="7 8">
    <name type="scientific">Aporhodopirellula rubra</name>
    <dbReference type="NCBI Taxonomy" id="980271"/>
    <lineage>
        <taxon>Bacteria</taxon>
        <taxon>Pseudomonadati</taxon>
        <taxon>Planctomycetota</taxon>
        <taxon>Planctomycetia</taxon>
        <taxon>Pirellulales</taxon>
        <taxon>Pirellulaceae</taxon>
        <taxon>Aporhodopirellula</taxon>
    </lineage>
</organism>
<dbReference type="Gene3D" id="2.120.10.30">
    <property type="entry name" value="TolB, C-terminal domain"/>
    <property type="match status" value="1"/>
</dbReference>
<dbReference type="PANTHER" id="PTHR33546:SF1">
    <property type="entry name" value="LARGE, MULTIFUNCTIONAL SECRETED PROTEIN"/>
    <property type="match status" value="1"/>
</dbReference>
<dbReference type="InterPro" id="IPR011042">
    <property type="entry name" value="6-blade_b-propeller_TolB-like"/>
</dbReference>
<dbReference type="GO" id="GO:0020037">
    <property type="term" value="F:heme binding"/>
    <property type="evidence" value="ECO:0007669"/>
    <property type="project" value="InterPro"/>
</dbReference>
<dbReference type="GO" id="GO:0046872">
    <property type="term" value="F:metal ion binding"/>
    <property type="evidence" value="ECO:0007669"/>
    <property type="project" value="UniProtKB-KW"/>
</dbReference>
<dbReference type="InterPro" id="IPR013428">
    <property type="entry name" value="Membrane-bound_put_N"/>
</dbReference>
<keyword evidence="5" id="KW-0732">Signal</keyword>
<dbReference type="SUPFAM" id="SSF46626">
    <property type="entry name" value="Cytochrome c"/>
    <property type="match status" value="1"/>
</dbReference>
<dbReference type="SUPFAM" id="SSF52266">
    <property type="entry name" value="SGNH hydrolase"/>
    <property type="match status" value="1"/>
</dbReference>
<dbReference type="PANTHER" id="PTHR33546">
    <property type="entry name" value="LARGE, MULTIFUNCTIONAL SECRETED PROTEIN-RELATED"/>
    <property type="match status" value="1"/>
</dbReference>
<evidence type="ECO:0000256" key="5">
    <source>
        <dbReference type="SAM" id="SignalP"/>
    </source>
</evidence>
<proteinExistence type="predicted"/>
<evidence type="ECO:0000259" key="6">
    <source>
        <dbReference type="PROSITE" id="PS51007"/>
    </source>
</evidence>
<dbReference type="RefSeq" id="WP_184300612.1">
    <property type="nucleotide sequence ID" value="NZ_JACHXU010000001.1"/>
</dbReference>
<dbReference type="SUPFAM" id="SSF48371">
    <property type="entry name" value="ARM repeat"/>
    <property type="match status" value="1"/>
</dbReference>
<feature type="domain" description="Cytochrome c" evidence="6">
    <location>
        <begin position="960"/>
        <end position="1094"/>
    </location>
</feature>
<dbReference type="InterPro" id="IPR055557">
    <property type="entry name" value="DUF7133"/>
</dbReference>
<dbReference type="InterPro" id="IPR016024">
    <property type="entry name" value="ARM-type_fold"/>
</dbReference>
<keyword evidence="3 4" id="KW-0408">Iron</keyword>
<dbReference type="Gene3D" id="3.40.50.1110">
    <property type="entry name" value="SGNH hydrolase"/>
    <property type="match status" value="1"/>
</dbReference>
<name>A0A7W5DUN7_9BACT</name>
<sequence>MMTRISRFSVVATLFATFGTSSFLLAIEPVASESSVTNRSDAAASVYPIEPNQRIAAVGNSLAERMNLFGNFETRLHLRNLAEKVRFRNFGWPADEVNIRQRPSSYTNIDDPLLVYSPNLYLCFYGFNESFGGDDPATVDAFVANYRAWISELGSTYTAEGDAARFVLVSPTAFESSGNPLHPDAKQRNASLQVYRDAIEKLAQEDGHRFVDLFTPTVGPFSKSSGLQYTINGVHLNEAGDRLFAKTLDESLFGDEQSVLEVDPRYETVRHWVNDKSWLHQQDYRMLNGWYVYGGRRTWDTETFPTEYRKIRAMVDVRDQYIWDLAAGRPVADEPDDSNTGSVVVPETMFGTRDERFREMREPDELVYPTPEESIEMMKVPEDFRVELFASEREFPELANPNQIAFDAKGRLWVSCMPNYPQWQPGAKRPDDRLLILEDTDGDGRADKSTTFYDKLICPTGFEFFDGGVLVVDEPRILFLKDTDGDDRADEVVQLVDGIATDDTHHAMGAWEYSHGGLLYMLEGISLSTTLETPWGAFRNRNRGGAYVYDPLKMQFRHFVTPGYGNPWCLVFDEWGNAMIGDGTNAKQHWASPLSGKEVETRKTLQPVFDNEGMRPAVGNEFLLSRHLPESMQGQFIYACVINMHGMPRFSLRDEEGTAGMTGERIDDLLSSTDMMFRPVDPKIGPDGAIWFGDWCNALIGHMQYSQRDPNRDHSHGRVFRMVYTKKPLLDVIDLGTQTVAELLDLLLVPELRTRYRVRREIRERSKEDVFAAVREWIDDTDDPLRLCEAMWIQESFRGVDPGLIERIMRSDGFHARAAAVHVVSNELDRIGNAQQILTAAVSDPHPRVRLEAVRGLSFFGNEDAMVAALSVTESPMDYWIEYTLEHTLHAFEPIWSGRTQDDDFLTSASESQKAYFGRYLKMTGPGAAAVVPLEIADDGDADPAKREAAIRELARVGGGDDKRGEGVFKQVCSACHQVGDLGKPFGPNLSDIGSRFDAEKIIRSILMPNDEISKGYETVLLLDYDGIAHTGFILKEDDESITLGIANGKEETLLKDDIELRKEMNASSMPEGLIKTIAPIEFLDLLTYLREQKDVRRVTQRGSSRRQQWVRAEYREAPPLRTYGGTTEISQDAWLMLGRHFRDSNWNDEAHLFLSPIARTQMDFAFHSDHDVSRPYVTIRLSDVKEIDHMWIRNRLGGQFDTRADGLTVWVSDDNEEYRRVWTARQAESEWMIDFPEGTRARYIRIGLAGEGTFHLHQAVVYGAP</sequence>
<gene>
    <name evidence="7" type="ORF">FHS27_000263</name>
</gene>
<dbReference type="SUPFAM" id="SSF49785">
    <property type="entry name" value="Galactose-binding domain-like"/>
    <property type="match status" value="1"/>
</dbReference>
<accession>A0A7W5DUN7</accession>
<dbReference type="GO" id="GO:0016788">
    <property type="term" value="F:hydrolase activity, acting on ester bonds"/>
    <property type="evidence" value="ECO:0007669"/>
    <property type="project" value="UniProtKB-ARBA"/>
</dbReference>
<dbReference type="NCBIfam" id="TIGR02603">
    <property type="entry name" value="CxxCH_TIGR02603"/>
    <property type="match status" value="1"/>
</dbReference>
<feature type="signal peptide" evidence="5">
    <location>
        <begin position="1"/>
        <end position="26"/>
    </location>
</feature>
<dbReference type="GO" id="GO:0009055">
    <property type="term" value="F:electron transfer activity"/>
    <property type="evidence" value="ECO:0007669"/>
    <property type="project" value="InterPro"/>
</dbReference>
<dbReference type="SUPFAM" id="SSF63829">
    <property type="entry name" value="Calcium-dependent phosphotriesterase"/>
    <property type="match status" value="1"/>
</dbReference>
<evidence type="ECO:0000256" key="1">
    <source>
        <dbReference type="ARBA" id="ARBA00022617"/>
    </source>
</evidence>
<dbReference type="Gene3D" id="1.10.760.10">
    <property type="entry name" value="Cytochrome c-like domain"/>
    <property type="match status" value="1"/>
</dbReference>
<dbReference type="InterPro" id="IPR009056">
    <property type="entry name" value="Cyt_c-like_dom"/>
</dbReference>
<dbReference type="CDD" id="cd01834">
    <property type="entry name" value="SGNH_hydrolase_like_2"/>
    <property type="match status" value="1"/>
</dbReference>
<evidence type="ECO:0000256" key="3">
    <source>
        <dbReference type="ARBA" id="ARBA00023004"/>
    </source>
</evidence>
<keyword evidence="2 4" id="KW-0479">Metal-binding</keyword>
<dbReference type="NCBIfam" id="TIGR02604">
    <property type="entry name" value="Piru_Ver_Nterm"/>
    <property type="match status" value="1"/>
</dbReference>
<dbReference type="InterPro" id="IPR013427">
    <property type="entry name" value="Haem-bd_dom_put"/>
</dbReference>
<dbReference type="Gene3D" id="2.60.120.260">
    <property type="entry name" value="Galactose-binding domain-like"/>
    <property type="match status" value="1"/>
</dbReference>